<dbReference type="Gene3D" id="1.25.10.10">
    <property type="entry name" value="Leucine-rich Repeat Variant"/>
    <property type="match status" value="1"/>
</dbReference>
<protein>
    <submittedName>
        <fullName evidence="7">Importin subunit alpha-3-like protein</fullName>
    </submittedName>
</protein>
<feature type="domain" description="IBB" evidence="6">
    <location>
        <begin position="1"/>
        <end position="57"/>
    </location>
</feature>
<evidence type="ECO:0000256" key="5">
    <source>
        <dbReference type="SAM" id="MobiDB-lite"/>
    </source>
</evidence>
<comment type="caution">
    <text evidence="7">The sequence shown here is derived from an EMBL/GenBank/DDBJ whole genome shotgun (WGS) entry which is preliminary data.</text>
</comment>
<evidence type="ECO:0000259" key="6">
    <source>
        <dbReference type="PROSITE" id="PS51214"/>
    </source>
</evidence>
<evidence type="ECO:0000256" key="4">
    <source>
        <dbReference type="PROSITE-ProRule" id="PRU00561"/>
    </source>
</evidence>
<reference evidence="7" key="2">
    <citation type="submission" date="2018-11" db="EMBL/GenBank/DDBJ databases">
        <title>Trombidioid mite genomics.</title>
        <authorList>
            <person name="Dong X."/>
        </authorList>
    </citation>
    <scope>NUCLEOTIDE SEQUENCE</scope>
    <source>
        <strain evidence="7">UoL-WK</strain>
    </source>
</reference>
<feature type="compositionally biased region" description="Polar residues" evidence="5">
    <location>
        <begin position="1"/>
        <end position="10"/>
    </location>
</feature>
<dbReference type="EMBL" id="NCKU01011410">
    <property type="protein sequence ID" value="RWS00452.1"/>
    <property type="molecule type" value="Genomic_DNA"/>
</dbReference>
<gene>
    <name evidence="8" type="ORF">B4U79_16835</name>
    <name evidence="7" type="ORF">B4U79_16868</name>
</gene>
<dbReference type="GO" id="GO:0061608">
    <property type="term" value="F:nuclear import signal receptor activity"/>
    <property type="evidence" value="ECO:0007669"/>
    <property type="project" value="InterPro"/>
</dbReference>
<evidence type="ECO:0000313" key="7">
    <source>
        <dbReference type="EMBL" id="RWS00452.1"/>
    </source>
</evidence>
<evidence type="ECO:0000256" key="1">
    <source>
        <dbReference type="ARBA" id="ARBA00010394"/>
    </source>
</evidence>
<evidence type="ECO:0000256" key="2">
    <source>
        <dbReference type="ARBA" id="ARBA00022448"/>
    </source>
</evidence>
<dbReference type="SMART" id="SM00185">
    <property type="entry name" value="ARM"/>
    <property type="match status" value="3"/>
</dbReference>
<dbReference type="InterPro" id="IPR011989">
    <property type="entry name" value="ARM-like"/>
</dbReference>
<sequence length="581" mass="65639">MAYSNVSQINTKKKTNRARNRDELRKQRTKVSIELRKQQRSLQLEIRRHITHSLSDCEYSNGTNIPIDSIFEELKCELPPIARATDLVDFSRENETIGGNAFDENIQRKIRCLKAIHEMLLQENSTLVSNMCTNFNLFPKTNIQSSLFVSSLLDNHMIPLFVRLLNTALSINLTPVNICFITEMVATLATIACVSDKEQLQALSVSCVHQPLLMILSQRNIANADIKLWTNAFCCISFVAANNSELRSFVAKSDFISVISQHIEFASMNCQQKTEDDLNYMRSIAWSAKIIIRGNEIEHNDTNLRLLSQLFSLLSLNDDMITTNVIWTVSSIIEPSSFHELIPKDFILKLVGFTVGSNEEVKEAAITALANIASFSDYHALSLVNQNFLQHIGQLLNDNSSVVQKETVRILNNIISADPSLISQLRECCLFSTLLDLLHLGDYQTQKEITFLLRTIVLKGSEEDIVTLLNNGMIVALSIQLTINEAEVVQTTLEIYEHLLKLEKRKAIAFEVADRCEQSNVTHNLELLSSHPNEVLSNFVYKLFDEYLDHRDSSCGMDAVESSQTSLCDPKTGFNSNSFNF</sequence>
<evidence type="ECO:0000313" key="8">
    <source>
        <dbReference type="EMBL" id="RWS00662.1"/>
    </source>
</evidence>
<dbReference type="OrthoDB" id="6535731at2759"/>
<reference evidence="7 9" key="1">
    <citation type="journal article" date="2018" name="Gigascience">
        <title>Genomes of trombidid mites reveal novel predicted allergens and laterally-transferred genes associated with secondary metabolism.</title>
        <authorList>
            <person name="Dong X."/>
            <person name="Chaisiri K."/>
            <person name="Xia D."/>
            <person name="Armstrong S.D."/>
            <person name="Fang Y."/>
            <person name="Donnelly M.J."/>
            <person name="Kadowaki T."/>
            <person name="McGarry J.W."/>
            <person name="Darby A.C."/>
            <person name="Makepeace B.L."/>
        </authorList>
    </citation>
    <scope>NUCLEOTIDE SEQUENCE [LARGE SCALE GENOMIC DNA]</scope>
    <source>
        <strain evidence="7">UoL-WK</strain>
    </source>
</reference>
<dbReference type="Pfam" id="PF01749">
    <property type="entry name" value="IBB"/>
    <property type="match status" value="1"/>
</dbReference>
<dbReference type="AlphaFoldDB" id="A0A3S3RGC5"/>
<feature type="region of interest" description="Disordered" evidence="5">
    <location>
        <begin position="1"/>
        <end position="25"/>
    </location>
</feature>
<organism evidence="7 9">
    <name type="scientific">Dinothrombium tinctorium</name>
    <dbReference type="NCBI Taxonomy" id="1965070"/>
    <lineage>
        <taxon>Eukaryota</taxon>
        <taxon>Metazoa</taxon>
        <taxon>Ecdysozoa</taxon>
        <taxon>Arthropoda</taxon>
        <taxon>Chelicerata</taxon>
        <taxon>Arachnida</taxon>
        <taxon>Acari</taxon>
        <taxon>Acariformes</taxon>
        <taxon>Trombidiformes</taxon>
        <taxon>Prostigmata</taxon>
        <taxon>Anystina</taxon>
        <taxon>Parasitengona</taxon>
        <taxon>Trombidioidea</taxon>
        <taxon>Trombidiidae</taxon>
        <taxon>Dinothrombium</taxon>
    </lineage>
</organism>
<dbReference type="GO" id="GO:0006606">
    <property type="term" value="P:protein import into nucleus"/>
    <property type="evidence" value="ECO:0007669"/>
    <property type="project" value="InterPro"/>
</dbReference>
<dbReference type="SUPFAM" id="SSF48371">
    <property type="entry name" value="ARM repeat"/>
    <property type="match status" value="1"/>
</dbReference>
<name>A0A3S3RGC5_9ACAR</name>
<dbReference type="Proteomes" id="UP000285301">
    <property type="component" value="Unassembled WGS sequence"/>
</dbReference>
<dbReference type="InterPro" id="IPR016024">
    <property type="entry name" value="ARM-type_fold"/>
</dbReference>
<dbReference type="STRING" id="1965070.A0A3S3RGC5"/>
<keyword evidence="3" id="KW-0653">Protein transport</keyword>
<evidence type="ECO:0000256" key="3">
    <source>
        <dbReference type="ARBA" id="ARBA00022927"/>
    </source>
</evidence>
<keyword evidence="2 4" id="KW-0813">Transport</keyword>
<evidence type="ECO:0000313" key="9">
    <source>
        <dbReference type="Proteomes" id="UP000285301"/>
    </source>
</evidence>
<dbReference type="InterPro" id="IPR000225">
    <property type="entry name" value="Armadillo"/>
</dbReference>
<dbReference type="InterPro" id="IPR002652">
    <property type="entry name" value="Importin-a_IBB"/>
</dbReference>
<dbReference type="EMBL" id="NCKU01010813">
    <property type="protein sequence ID" value="RWS00662.1"/>
    <property type="molecule type" value="Genomic_DNA"/>
</dbReference>
<keyword evidence="9" id="KW-1185">Reference proteome</keyword>
<accession>A0A3S3RGC5</accession>
<proteinExistence type="inferred from homology"/>
<dbReference type="PANTHER" id="PTHR23316">
    <property type="entry name" value="IMPORTIN ALPHA"/>
    <property type="match status" value="1"/>
</dbReference>
<comment type="similarity">
    <text evidence="1">Belongs to the importin alpha family.</text>
</comment>
<dbReference type="PROSITE" id="PS51214">
    <property type="entry name" value="IBB"/>
    <property type="match status" value="1"/>
</dbReference>